<dbReference type="RefSeq" id="WP_138471166.1">
    <property type="nucleotide sequence ID" value="NZ_VBTE01000007.1"/>
</dbReference>
<sequence>MSTKIAKLEIENVKRVKALKIEPTAKGLTIVGGKNGQGKTSVLDSIAWALGGERKRPSEPERQGSVNKPYLKVTMSNGLEVERKGKNSDLKVIDPSGNKAGQQLLNSFVEELAIDLPRFMDATNKDKADTLLRIIGVGEQLSLLEKDFNDVYNQRRTIGQITTQKEKYAAELPYYPDVPEEFISAKNLIDQQQEILARNGENQRKRQQVSQYQAQYQRESELIAAKKAEIERLQQELSNLEQTHLQTTNDLHTSQKTAEQLQDESTEELVQSIADIEEVNDKIRTNHSKDMAEEDARNYKKQYDQLTTKLDDTRKEKADLLDNADLPLPGLSVQEGELTFNGMKWDNMSGAEQLKVSTAIVRKLKPDCGFILIDKLEQMDLETLQEFGQWLELEDLQAIATRVSTGEECSIIIENGEAVGQGEVITPISEATPENNAPSWKGEF</sequence>
<dbReference type="GO" id="GO:0016887">
    <property type="term" value="F:ATP hydrolysis activity"/>
    <property type="evidence" value="ECO:0007669"/>
    <property type="project" value="InterPro"/>
</dbReference>
<dbReference type="InterPro" id="IPR027417">
    <property type="entry name" value="P-loop_NTPase"/>
</dbReference>
<evidence type="ECO:0000313" key="4">
    <source>
        <dbReference type="Proteomes" id="UP000307201"/>
    </source>
</evidence>
<dbReference type="InterPro" id="IPR038729">
    <property type="entry name" value="Rad50/SbcC_AAA"/>
</dbReference>
<reference evidence="3 4" key="1">
    <citation type="submission" date="2019-05" db="EMBL/GenBank/DDBJ databases">
        <title>The metagenome of a microbial culture collection derived from dairy environment covers the genomic content of the human microbiome.</title>
        <authorList>
            <person name="Roder T."/>
            <person name="Wuthrich D."/>
            <person name="Sattari Z."/>
            <person name="Von Ah U."/>
            <person name="Bar C."/>
            <person name="Ronchi F."/>
            <person name="Macpherson A.J."/>
            <person name="Ganal-Vonarburg S.C."/>
            <person name="Bruggmann R."/>
            <person name="Vergeres G."/>
        </authorList>
    </citation>
    <scope>NUCLEOTIDE SEQUENCE [LARGE SCALE GENOMIC DNA]</scope>
    <source>
        <strain evidence="3 4">FAM 24235</strain>
    </source>
</reference>
<feature type="coiled-coil region" evidence="1">
    <location>
        <begin position="202"/>
        <end position="250"/>
    </location>
</feature>
<feature type="coiled-coil region" evidence="1">
    <location>
        <begin position="289"/>
        <end position="323"/>
    </location>
</feature>
<dbReference type="Proteomes" id="UP000307201">
    <property type="component" value="Unassembled WGS sequence"/>
</dbReference>
<gene>
    <name evidence="3" type="ORF">FEZ48_03490</name>
</gene>
<dbReference type="SUPFAM" id="SSF52540">
    <property type="entry name" value="P-loop containing nucleoside triphosphate hydrolases"/>
    <property type="match status" value="1"/>
</dbReference>
<dbReference type="Pfam" id="PF13476">
    <property type="entry name" value="AAA_23"/>
    <property type="match status" value="1"/>
</dbReference>
<comment type="caution">
    <text evidence="3">The sequence shown here is derived from an EMBL/GenBank/DDBJ whole genome shotgun (WGS) entry which is preliminary data.</text>
</comment>
<keyword evidence="1" id="KW-0175">Coiled coil</keyword>
<dbReference type="AlphaFoldDB" id="A0A5R9C606"/>
<feature type="domain" description="Rad50/SbcC-type AAA" evidence="2">
    <location>
        <begin position="7"/>
        <end position="282"/>
    </location>
</feature>
<dbReference type="GO" id="GO:0006302">
    <property type="term" value="P:double-strand break repair"/>
    <property type="evidence" value="ECO:0007669"/>
    <property type="project" value="InterPro"/>
</dbReference>
<accession>A0A5R9C606</accession>
<organism evidence="3 4">
    <name type="scientific">Marinilactibacillus psychrotolerans</name>
    <dbReference type="NCBI Taxonomy" id="191770"/>
    <lineage>
        <taxon>Bacteria</taxon>
        <taxon>Bacillati</taxon>
        <taxon>Bacillota</taxon>
        <taxon>Bacilli</taxon>
        <taxon>Lactobacillales</taxon>
        <taxon>Carnobacteriaceae</taxon>
        <taxon>Marinilactibacillus</taxon>
    </lineage>
</organism>
<evidence type="ECO:0000259" key="2">
    <source>
        <dbReference type="Pfam" id="PF13476"/>
    </source>
</evidence>
<evidence type="ECO:0000313" key="3">
    <source>
        <dbReference type="EMBL" id="TLQ08507.1"/>
    </source>
</evidence>
<evidence type="ECO:0000256" key="1">
    <source>
        <dbReference type="SAM" id="Coils"/>
    </source>
</evidence>
<dbReference type="OrthoDB" id="9791904at2"/>
<dbReference type="EMBL" id="VBTE01000007">
    <property type="protein sequence ID" value="TLQ08507.1"/>
    <property type="molecule type" value="Genomic_DNA"/>
</dbReference>
<proteinExistence type="predicted"/>
<dbReference type="Gene3D" id="3.40.50.300">
    <property type="entry name" value="P-loop containing nucleotide triphosphate hydrolases"/>
    <property type="match status" value="1"/>
</dbReference>
<name>A0A5R9C606_9LACT</name>
<protein>
    <submittedName>
        <fullName evidence="3">Chromosome segregation protein SMC</fullName>
    </submittedName>
</protein>